<evidence type="ECO:0000256" key="1">
    <source>
        <dbReference type="ARBA" id="ARBA00001970"/>
    </source>
</evidence>
<keyword evidence="2" id="KW-0575">Peroxidase</keyword>
<dbReference type="Gene3D" id="1.10.489.10">
    <property type="entry name" value="Chloroperoxidase-like"/>
    <property type="match status" value="1"/>
</dbReference>
<protein>
    <submittedName>
        <fullName evidence="9">Cloroperoxidase</fullName>
    </submittedName>
</protein>
<comment type="cofactor">
    <cofactor evidence="1">
        <name>heme b</name>
        <dbReference type="ChEBI" id="CHEBI:60344"/>
    </cofactor>
</comment>
<accession>A0A9P4HQ54</accession>
<feature type="domain" description="Heme haloperoxidase family profile" evidence="8">
    <location>
        <begin position="13"/>
        <end position="269"/>
    </location>
</feature>
<evidence type="ECO:0000256" key="4">
    <source>
        <dbReference type="ARBA" id="ARBA00022723"/>
    </source>
</evidence>
<evidence type="ECO:0000256" key="2">
    <source>
        <dbReference type="ARBA" id="ARBA00022559"/>
    </source>
</evidence>
<feature type="non-terminal residue" evidence="9">
    <location>
        <position position="1"/>
    </location>
</feature>
<dbReference type="GO" id="GO:0004601">
    <property type="term" value="F:peroxidase activity"/>
    <property type="evidence" value="ECO:0007669"/>
    <property type="project" value="UniProtKB-KW"/>
</dbReference>
<dbReference type="InterPro" id="IPR036851">
    <property type="entry name" value="Chloroperoxidase-like_sf"/>
</dbReference>
<dbReference type="EMBL" id="ML978742">
    <property type="protein sequence ID" value="KAF2084386.1"/>
    <property type="molecule type" value="Genomic_DNA"/>
</dbReference>
<keyword evidence="10" id="KW-1185">Reference proteome</keyword>
<comment type="similarity">
    <text evidence="7">Belongs to the chloroperoxidase family.</text>
</comment>
<dbReference type="AlphaFoldDB" id="A0A9P4HQ54"/>
<feature type="non-terminal residue" evidence="9">
    <location>
        <position position="379"/>
    </location>
</feature>
<dbReference type="PANTHER" id="PTHR33577:SF16">
    <property type="entry name" value="HEME HALOPEROXIDASE FAMILY PROFILE DOMAIN-CONTAINING PROTEIN"/>
    <property type="match status" value="1"/>
</dbReference>
<dbReference type="PANTHER" id="PTHR33577">
    <property type="entry name" value="STERIGMATOCYSTIN BIOSYNTHESIS PEROXIDASE STCC-RELATED"/>
    <property type="match status" value="1"/>
</dbReference>
<dbReference type="Pfam" id="PF01328">
    <property type="entry name" value="Peroxidase_2"/>
    <property type="match status" value="1"/>
</dbReference>
<keyword evidence="4" id="KW-0479">Metal-binding</keyword>
<dbReference type="SUPFAM" id="SSF47571">
    <property type="entry name" value="Cloroperoxidase"/>
    <property type="match status" value="1"/>
</dbReference>
<evidence type="ECO:0000313" key="9">
    <source>
        <dbReference type="EMBL" id="KAF2084386.1"/>
    </source>
</evidence>
<dbReference type="InterPro" id="IPR000028">
    <property type="entry name" value="Chloroperoxidase"/>
</dbReference>
<evidence type="ECO:0000256" key="7">
    <source>
        <dbReference type="ARBA" id="ARBA00025795"/>
    </source>
</evidence>
<dbReference type="PROSITE" id="PS51405">
    <property type="entry name" value="HEME_HALOPEROXIDASE"/>
    <property type="match status" value="1"/>
</dbReference>
<comment type="caution">
    <text evidence="9">The sequence shown here is derived from an EMBL/GenBank/DDBJ whole genome shotgun (WGS) entry which is preliminary data.</text>
</comment>
<evidence type="ECO:0000313" key="10">
    <source>
        <dbReference type="Proteomes" id="UP000799776"/>
    </source>
</evidence>
<name>A0A9P4HQ54_9PEZI</name>
<evidence type="ECO:0000259" key="8">
    <source>
        <dbReference type="PROSITE" id="PS51405"/>
    </source>
</evidence>
<evidence type="ECO:0000256" key="3">
    <source>
        <dbReference type="ARBA" id="ARBA00022617"/>
    </source>
</evidence>
<dbReference type="OrthoDB" id="407298at2759"/>
<gene>
    <name evidence="9" type="ORF">K490DRAFT_19273</name>
</gene>
<keyword evidence="3" id="KW-0349">Heme</keyword>
<evidence type="ECO:0000256" key="5">
    <source>
        <dbReference type="ARBA" id="ARBA00023002"/>
    </source>
</evidence>
<reference evidence="9" key="1">
    <citation type="journal article" date="2020" name="Stud. Mycol.">
        <title>101 Dothideomycetes genomes: a test case for predicting lifestyles and emergence of pathogens.</title>
        <authorList>
            <person name="Haridas S."/>
            <person name="Albert R."/>
            <person name="Binder M."/>
            <person name="Bloem J."/>
            <person name="Labutti K."/>
            <person name="Salamov A."/>
            <person name="Andreopoulos B."/>
            <person name="Baker S."/>
            <person name="Barry K."/>
            <person name="Bills G."/>
            <person name="Bluhm B."/>
            <person name="Cannon C."/>
            <person name="Castanera R."/>
            <person name="Culley D."/>
            <person name="Daum C."/>
            <person name="Ezra D."/>
            <person name="Gonzalez J."/>
            <person name="Henrissat B."/>
            <person name="Kuo A."/>
            <person name="Liang C."/>
            <person name="Lipzen A."/>
            <person name="Lutzoni F."/>
            <person name="Magnuson J."/>
            <person name="Mondo S."/>
            <person name="Nolan M."/>
            <person name="Ohm R."/>
            <person name="Pangilinan J."/>
            <person name="Park H.-J."/>
            <person name="Ramirez L."/>
            <person name="Alfaro M."/>
            <person name="Sun H."/>
            <person name="Tritt A."/>
            <person name="Yoshinaga Y."/>
            <person name="Zwiers L.-H."/>
            <person name="Turgeon B."/>
            <person name="Goodwin S."/>
            <person name="Spatafora J."/>
            <person name="Crous P."/>
            <person name="Grigoriev I."/>
        </authorList>
    </citation>
    <scope>NUCLEOTIDE SEQUENCE</scope>
    <source>
        <strain evidence="9">CBS 121410</strain>
    </source>
</reference>
<keyword evidence="5" id="KW-0560">Oxidoreductase</keyword>
<evidence type="ECO:0000256" key="6">
    <source>
        <dbReference type="ARBA" id="ARBA00023004"/>
    </source>
</evidence>
<dbReference type="Proteomes" id="UP000799776">
    <property type="component" value="Unassembled WGS sequence"/>
</dbReference>
<organism evidence="9 10">
    <name type="scientific">Saccharata proteae CBS 121410</name>
    <dbReference type="NCBI Taxonomy" id="1314787"/>
    <lineage>
        <taxon>Eukaryota</taxon>
        <taxon>Fungi</taxon>
        <taxon>Dikarya</taxon>
        <taxon>Ascomycota</taxon>
        <taxon>Pezizomycotina</taxon>
        <taxon>Dothideomycetes</taxon>
        <taxon>Dothideomycetes incertae sedis</taxon>
        <taxon>Botryosphaeriales</taxon>
        <taxon>Saccharataceae</taxon>
        <taxon>Saccharata</taxon>
    </lineage>
</organism>
<sequence>GFNAAEQFIDVSGDHVYLAPSDLDARGPCPGLNVLANHGFISRDGITNYDEVIAASMQVFGFGEDVATILAATGIAMSGSEDLWTLSIGGPTEKTAWNSTGNLKYPTRGLSGTHISFEGDASPTRQDLYKNTSVEDNIHLQLPVFIDLYNLESSKPSGHEDYNLAVLGKHKMSRIADSIANNMHFFAGPLNAPFGENAAHVFIASQFANHSAECPAGRLDRESLKAFFGVTGGDDPSTFVYTKGTERIPEQGWYRRPLADPYNLTKVNADFVTMYKANSGLLYHFIGGNTWNNYNEFAPIDIGTLTGGNYSAETMYEGNNMLCLGATGGGFLQPLFLDQLYHNTTPATELLAVGGPFVKLLNCPEWDTVDMNLFEPYLG</sequence>
<proteinExistence type="inferred from homology"/>
<keyword evidence="6" id="KW-0408">Iron</keyword>
<dbReference type="GO" id="GO:0046872">
    <property type="term" value="F:metal ion binding"/>
    <property type="evidence" value="ECO:0007669"/>
    <property type="project" value="UniProtKB-KW"/>
</dbReference>